<name>A0ABT0DVG4_9SPHN</name>
<dbReference type="InterPro" id="IPR037185">
    <property type="entry name" value="EmrE-like"/>
</dbReference>
<evidence type="ECO:0000256" key="2">
    <source>
        <dbReference type="ARBA" id="ARBA00009853"/>
    </source>
</evidence>
<evidence type="ECO:0000256" key="3">
    <source>
        <dbReference type="ARBA" id="ARBA00022692"/>
    </source>
</evidence>
<evidence type="ECO:0000259" key="7">
    <source>
        <dbReference type="Pfam" id="PF00892"/>
    </source>
</evidence>
<dbReference type="InterPro" id="IPR000620">
    <property type="entry name" value="EamA_dom"/>
</dbReference>
<dbReference type="EMBL" id="JALKHS010000006">
    <property type="protein sequence ID" value="MCK0531044.1"/>
    <property type="molecule type" value="Genomic_DNA"/>
</dbReference>
<dbReference type="Proteomes" id="UP001203512">
    <property type="component" value="Unassembled WGS sequence"/>
</dbReference>
<feature type="transmembrane region" description="Helical" evidence="6">
    <location>
        <begin position="126"/>
        <end position="148"/>
    </location>
</feature>
<feature type="domain" description="EamA" evidence="7">
    <location>
        <begin position="4"/>
        <end position="119"/>
    </location>
</feature>
<evidence type="ECO:0000256" key="4">
    <source>
        <dbReference type="ARBA" id="ARBA00022989"/>
    </source>
</evidence>
<comment type="subcellular location">
    <subcellularLocation>
        <location evidence="1">Membrane</location>
        <topology evidence="1">Multi-pass membrane protein</topology>
    </subcellularLocation>
</comment>
<evidence type="ECO:0000256" key="6">
    <source>
        <dbReference type="SAM" id="Phobius"/>
    </source>
</evidence>
<comment type="caution">
    <text evidence="8">The sequence shown here is derived from an EMBL/GenBank/DDBJ whole genome shotgun (WGS) entry which is preliminary data.</text>
</comment>
<evidence type="ECO:0000256" key="1">
    <source>
        <dbReference type="ARBA" id="ARBA00004141"/>
    </source>
</evidence>
<comment type="similarity">
    <text evidence="2">Belongs to the drug/metabolite transporter (DMT) superfamily. 10 TMS drug/metabolite exporter (DME) (TC 2.A.7.3) family.</text>
</comment>
<accession>A0ABT0DVG4</accession>
<feature type="transmembrane region" description="Helical" evidence="6">
    <location>
        <begin position="20"/>
        <end position="43"/>
    </location>
</feature>
<feature type="transmembrane region" description="Helical" evidence="6">
    <location>
        <begin position="103"/>
        <end position="120"/>
    </location>
</feature>
<feature type="transmembrane region" description="Helical" evidence="6">
    <location>
        <begin position="55"/>
        <end position="72"/>
    </location>
</feature>
<dbReference type="Pfam" id="PF00892">
    <property type="entry name" value="EamA"/>
    <property type="match status" value="2"/>
</dbReference>
<feature type="transmembrane region" description="Helical" evidence="6">
    <location>
        <begin position="78"/>
        <end position="96"/>
    </location>
</feature>
<proteinExistence type="inferred from homology"/>
<feature type="transmembrane region" description="Helical" evidence="6">
    <location>
        <begin position="216"/>
        <end position="236"/>
    </location>
</feature>
<dbReference type="PANTHER" id="PTHR22911">
    <property type="entry name" value="ACYL-MALONYL CONDENSING ENZYME-RELATED"/>
    <property type="match status" value="1"/>
</dbReference>
<keyword evidence="5 6" id="KW-0472">Membrane</keyword>
<sequence>MFALGKVVGTRGVSLIELIFYRQALALPLIVTWVAMTDGLASVRTNRLGAHVSRTVLGLTGMVLNFGSYLLLPLTEATAIGFTMPIFATLLSALLLREATGPHRWAAILLGFVGIIIMVRPDGMHFPPLGLAVALSAAVITACIGLLLRDLGRTERTGAIVFWFTILSIPPLGILMLFVGKAHDPVTWAMLMGVGITGGVAQLCMTGALRHAPVSVVLPMDYSTIIWSTMLGLLIWGEWPMYTTWIGAALIILSGLYIAWREHIRSRRPASA</sequence>
<keyword evidence="9" id="KW-1185">Reference proteome</keyword>
<dbReference type="PANTHER" id="PTHR22911:SF6">
    <property type="entry name" value="SOLUTE CARRIER FAMILY 35 MEMBER G1"/>
    <property type="match status" value="1"/>
</dbReference>
<organism evidence="8 9">
    <name type="scientific">Sphingobium agri</name>
    <dbReference type="NCBI Taxonomy" id="2933566"/>
    <lineage>
        <taxon>Bacteria</taxon>
        <taxon>Pseudomonadati</taxon>
        <taxon>Pseudomonadota</taxon>
        <taxon>Alphaproteobacteria</taxon>
        <taxon>Sphingomonadales</taxon>
        <taxon>Sphingomonadaceae</taxon>
        <taxon>Sphingobium</taxon>
    </lineage>
</organism>
<feature type="transmembrane region" description="Helical" evidence="6">
    <location>
        <begin position="160"/>
        <end position="180"/>
    </location>
</feature>
<feature type="domain" description="EamA" evidence="7">
    <location>
        <begin position="129"/>
        <end position="256"/>
    </location>
</feature>
<dbReference type="SUPFAM" id="SSF103481">
    <property type="entry name" value="Multidrug resistance efflux transporter EmrE"/>
    <property type="match status" value="2"/>
</dbReference>
<gene>
    <name evidence="8" type="ORF">MU848_05545</name>
</gene>
<feature type="transmembrane region" description="Helical" evidence="6">
    <location>
        <begin position="242"/>
        <end position="260"/>
    </location>
</feature>
<reference evidence="8 9" key="1">
    <citation type="submission" date="2022-04" db="EMBL/GenBank/DDBJ databases">
        <authorList>
            <person name="Huq M.A."/>
        </authorList>
    </citation>
    <scope>NUCLEOTIDE SEQUENCE [LARGE SCALE GENOMIC DNA]</scope>
    <source>
        <strain evidence="8 9">MAH-33</strain>
    </source>
</reference>
<keyword evidence="3 6" id="KW-0812">Transmembrane</keyword>
<keyword evidence="4 6" id="KW-1133">Transmembrane helix</keyword>
<evidence type="ECO:0000313" key="8">
    <source>
        <dbReference type="EMBL" id="MCK0531044.1"/>
    </source>
</evidence>
<evidence type="ECO:0000313" key="9">
    <source>
        <dbReference type="Proteomes" id="UP001203512"/>
    </source>
</evidence>
<protein>
    <submittedName>
        <fullName evidence="8">DMT family transporter</fullName>
    </submittedName>
</protein>
<feature type="transmembrane region" description="Helical" evidence="6">
    <location>
        <begin position="186"/>
        <end position="209"/>
    </location>
</feature>
<evidence type="ECO:0000256" key="5">
    <source>
        <dbReference type="ARBA" id="ARBA00023136"/>
    </source>
</evidence>